<evidence type="ECO:0000313" key="3">
    <source>
        <dbReference type="EMBL" id="CCD23506.1"/>
    </source>
</evidence>
<evidence type="ECO:0000259" key="2">
    <source>
        <dbReference type="PROSITE" id="PS50033"/>
    </source>
</evidence>
<protein>
    <recommendedName>
        <fullName evidence="2">UBX domain-containing protein</fullName>
    </recommendedName>
</protein>
<evidence type="ECO:0000256" key="1">
    <source>
        <dbReference type="SAM" id="MobiDB-lite"/>
    </source>
</evidence>
<dbReference type="Proteomes" id="UP000000689">
    <property type="component" value="Chromosome 2"/>
</dbReference>
<dbReference type="SMART" id="SM00166">
    <property type="entry name" value="UBX"/>
    <property type="match status" value="1"/>
</dbReference>
<dbReference type="PROSITE" id="PS50033">
    <property type="entry name" value="UBX"/>
    <property type="match status" value="1"/>
</dbReference>
<keyword evidence="4" id="KW-1185">Reference proteome</keyword>
<feature type="compositionally biased region" description="Polar residues" evidence="1">
    <location>
        <begin position="385"/>
        <end position="400"/>
    </location>
</feature>
<dbReference type="Gene3D" id="3.10.20.90">
    <property type="entry name" value="Phosphatidylinositol 3-kinase Catalytic Subunit, Chain A, domain 1"/>
    <property type="match status" value="1"/>
</dbReference>
<dbReference type="PANTHER" id="PTHR46424:SF1">
    <property type="entry name" value="UBX DOMAIN-CONTAINING PROTEIN 4"/>
    <property type="match status" value="1"/>
</dbReference>
<dbReference type="GO" id="GO:0030435">
    <property type="term" value="P:sporulation resulting in formation of a cellular spore"/>
    <property type="evidence" value="ECO:0007669"/>
    <property type="project" value="EnsemblFungi"/>
</dbReference>
<dbReference type="GO" id="GO:0005783">
    <property type="term" value="C:endoplasmic reticulum"/>
    <property type="evidence" value="ECO:0007669"/>
    <property type="project" value="TreeGrafter"/>
</dbReference>
<gene>
    <name evidence="3" type="primary">NDAI0B04710</name>
    <name evidence="3" type="ordered locus">NDAI_0B04710</name>
</gene>
<accession>G0W6U5</accession>
<reference evidence="3 4" key="1">
    <citation type="journal article" date="2011" name="Proc. Natl. Acad. Sci. U.S.A.">
        <title>Evolutionary erosion of yeast sex chromosomes by mating-type switching accidents.</title>
        <authorList>
            <person name="Gordon J.L."/>
            <person name="Armisen D."/>
            <person name="Proux-Wera E."/>
            <person name="Oheigeartaigh S.S."/>
            <person name="Byrne K.P."/>
            <person name="Wolfe K.H."/>
        </authorList>
    </citation>
    <scope>NUCLEOTIDE SEQUENCE [LARGE SCALE GENOMIC DNA]</scope>
    <source>
        <strain evidence="4">ATCC 10597 / BCRC 20456 / CBS 421 / NBRC 0211 / NRRL Y-12639</strain>
    </source>
</reference>
<dbReference type="GO" id="GO:0005635">
    <property type="term" value="C:nuclear envelope"/>
    <property type="evidence" value="ECO:0007669"/>
    <property type="project" value="EnsemblFungi"/>
</dbReference>
<dbReference type="Pfam" id="PF00789">
    <property type="entry name" value="UBX"/>
    <property type="match status" value="1"/>
</dbReference>
<dbReference type="RefSeq" id="XP_003668749.1">
    <property type="nucleotide sequence ID" value="XM_003668701.1"/>
</dbReference>
<dbReference type="OrthoDB" id="2445133at2759"/>
<feature type="region of interest" description="Disordered" evidence="1">
    <location>
        <begin position="115"/>
        <end position="149"/>
    </location>
</feature>
<dbReference type="GO" id="GO:0006511">
    <property type="term" value="P:ubiquitin-dependent protein catabolic process"/>
    <property type="evidence" value="ECO:0007669"/>
    <property type="project" value="EnsemblFungi"/>
</dbReference>
<evidence type="ECO:0000313" key="4">
    <source>
        <dbReference type="Proteomes" id="UP000000689"/>
    </source>
</evidence>
<sequence length="434" mass="50320">MLDKLFMDNVEQSVAQSLQKKLPLVVYSCESLEDDSWFKQWFHMEKIDEIKDHAIWLRLIKGTEQFNNFEQLFPSVIIPSLYLINNGELLSVIQGVEDDHTHWEDLLSILGVGNNQKGKDSTNRKTAHTHDNDKKSNKEKEKFGKSDREDIMETSERIYHQQVLKERRLENEERERIIRLVRADRQERKAKEQKGILDDSKPLEVVDNFRDINKLHSEKCTLQIKLTNSSTLTHTFNSKDTLNDVRTWVDHNRTDGNTAYYFHRNIPRMTFNDSDELKTLCDLELTPRSALILKVMETSTTKINSTNIEKPSLVSKVFNGISGWWNKTNRNEPVEFGTSNFEPYHDEPSDDDTSRNASFGDISYGNNIKGSNTRVSELAKDEGSSRTNSNSRAVSPNVFQFVNRDDMEDQDDKEKETFNGNNINLEKNKDDSSK</sequence>
<organism evidence="3 4">
    <name type="scientific">Naumovozyma dairenensis (strain ATCC 10597 / BCRC 20456 / CBS 421 / NBRC 0211 / NRRL Y-12639)</name>
    <name type="common">Saccharomyces dairenensis</name>
    <dbReference type="NCBI Taxonomy" id="1071378"/>
    <lineage>
        <taxon>Eukaryota</taxon>
        <taxon>Fungi</taxon>
        <taxon>Dikarya</taxon>
        <taxon>Ascomycota</taxon>
        <taxon>Saccharomycotina</taxon>
        <taxon>Saccharomycetes</taxon>
        <taxon>Saccharomycetales</taxon>
        <taxon>Saccharomycetaceae</taxon>
        <taxon>Naumovozyma</taxon>
    </lineage>
</organism>
<dbReference type="GO" id="GO:0036503">
    <property type="term" value="P:ERAD pathway"/>
    <property type="evidence" value="ECO:0007669"/>
    <property type="project" value="TreeGrafter"/>
</dbReference>
<dbReference type="SUPFAM" id="SSF54236">
    <property type="entry name" value="Ubiquitin-like"/>
    <property type="match status" value="1"/>
</dbReference>
<feature type="domain" description="UBX" evidence="2">
    <location>
        <begin position="215"/>
        <end position="293"/>
    </location>
</feature>
<dbReference type="GeneID" id="11498130"/>
<dbReference type="OMA" id="NDVRTWV"/>
<dbReference type="InterPro" id="IPR001012">
    <property type="entry name" value="UBX_dom"/>
</dbReference>
<feature type="region of interest" description="Disordered" evidence="1">
    <location>
        <begin position="336"/>
        <end position="434"/>
    </location>
</feature>
<name>G0W6U5_NAUDC</name>
<dbReference type="STRING" id="1071378.G0W6U5"/>
<dbReference type="KEGG" id="ndi:NDAI_0B04710"/>
<dbReference type="Pfam" id="PF23187">
    <property type="entry name" value="UBX7_N"/>
    <property type="match status" value="1"/>
</dbReference>
<dbReference type="HOGENOM" id="CLU_034966_0_0_1"/>
<feature type="compositionally biased region" description="Polar residues" evidence="1">
    <location>
        <begin position="364"/>
        <end position="375"/>
    </location>
</feature>
<feature type="compositionally biased region" description="Basic and acidic residues" evidence="1">
    <location>
        <begin position="117"/>
        <end position="149"/>
    </location>
</feature>
<dbReference type="eggNOG" id="KOG2689">
    <property type="taxonomic scope" value="Eukaryota"/>
</dbReference>
<dbReference type="InterPro" id="IPR029071">
    <property type="entry name" value="Ubiquitin-like_domsf"/>
</dbReference>
<proteinExistence type="predicted"/>
<dbReference type="PANTHER" id="PTHR46424">
    <property type="entry name" value="UBX DOMAIN-CONTAINING PROTEIN 4"/>
    <property type="match status" value="1"/>
</dbReference>
<dbReference type="AlphaFoldDB" id="G0W6U5"/>
<dbReference type="EMBL" id="HE580268">
    <property type="protein sequence ID" value="CCD23506.1"/>
    <property type="molecule type" value="Genomic_DNA"/>
</dbReference>